<reference evidence="1" key="1">
    <citation type="journal article" date="2014" name="Int. J. Syst. Evol. Microbiol.">
        <title>Complete genome sequence of Corynebacterium casei LMG S-19264T (=DSM 44701T), isolated from a smear-ripened cheese.</title>
        <authorList>
            <consortium name="US DOE Joint Genome Institute (JGI-PGF)"/>
            <person name="Walter F."/>
            <person name="Albersmeier A."/>
            <person name="Kalinowski J."/>
            <person name="Ruckert C."/>
        </authorList>
    </citation>
    <scope>NUCLEOTIDE SEQUENCE</scope>
    <source>
        <strain evidence="1">CGMCC 1.15758</strain>
    </source>
</reference>
<evidence type="ECO:0000313" key="1">
    <source>
        <dbReference type="EMBL" id="GGG07393.1"/>
    </source>
</evidence>
<protein>
    <recommendedName>
        <fullName evidence="3">1-acyl-sn-glycerol-3-phosphate acyltransferase</fullName>
    </recommendedName>
</protein>
<name>A0A8J3E9F6_9GAMM</name>
<organism evidence="1 2">
    <name type="scientific">Cysteiniphilum litorale</name>
    <dbReference type="NCBI Taxonomy" id="2056700"/>
    <lineage>
        <taxon>Bacteria</taxon>
        <taxon>Pseudomonadati</taxon>
        <taxon>Pseudomonadota</taxon>
        <taxon>Gammaproteobacteria</taxon>
        <taxon>Thiotrichales</taxon>
        <taxon>Fastidiosibacteraceae</taxon>
        <taxon>Cysteiniphilum</taxon>
    </lineage>
</organism>
<evidence type="ECO:0008006" key="3">
    <source>
        <dbReference type="Google" id="ProtNLM"/>
    </source>
</evidence>
<evidence type="ECO:0000313" key="2">
    <source>
        <dbReference type="Proteomes" id="UP000636949"/>
    </source>
</evidence>
<proteinExistence type="predicted"/>
<dbReference type="SUPFAM" id="SSF69593">
    <property type="entry name" value="Glycerol-3-phosphate (1)-acyltransferase"/>
    <property type="match status" value="1"/>
</dbReference>
<dbReference type="AlphaFoldDB" id="A0A8J3E9F6"/>
<gene>
    <name evidence="1" type="ORF">GCM10010995_26200</name>
</gene>
<dbReference type="Proteomes" id="UP000636949">
    <property type="component" value="Unassembled WGS sequence"/>
</dbReference>
<comment type="caution">
    <text evidence="1">The sequence shown here is derived from an EMBL/GenBank/DDBJ whole genome shotgun (WGS) entry which is preliminary data.</text>
</comment>
<keyword evidence="2" id="KW-1185">Reference proteome</keyword>
<dbReference type="EMBL" id="BMJS01000053">
    <property type="protein sequence ID" value="GGG07393.1"/>
    <property type="molecule type" value="Genomic_DNA"/>
</dbReference>
<accession>A0A8J3E9F6</accession>
<sequence>MFPEGTRSIPNMPIQLKRGAAQIAIRAGVPIRIIHLSCIPSTLAKNDKWYKIPATKPIFTLTVKDLIDTQAILNECNQLPSVAARRLTKILQQQLQGHID</sequence>
<reference evidence="1" key="2">
    <citation type="submission" date="2020-09" db="EMBL/GenBank/DDBJ databases">
        <authorList>
            <person name="Sun Q."/>
            <person name="Zhou Y."/>
        </authorList>
    </citation>
    <scope>NUCLEOTIDE SEQUENCE</scope>
    <source>
        <strain evidence="1">CGMCC 1.15758</strain>
    </source>
</reference>